<keyword evidence="1" id="KW-1133">Transmembrane helix</keyword>
<comment type="caution">
    <text evidence="3">The sequence shown here is derived from an EMBL/GenBank/DDBJ whole genome shotgun (WGS) entry which is preliminary data.</text>
</comment>
<keyword evidence="1" id="KW-0472">Membrane</keyword>
<proteinExistence type="predicted"/>
<accession>A0A6L2LXH1</accession>
<evidence type="ECO:0000313" key="3">
    <source>
        <dbReference type="EMBL" id="GEU65637.1"/>
    </source>
</evidence>
<dbReference type="EMBL" id="BKCJ010005239">
    <property type="protein sequence ID" value="GEU65637.1"/>
    <property type="molecule type" value="Genomic_DNA"/>
</dbReference>
<feature type="transmembrane region" description="Helical" evidence="1">
    <location>
        <begin position="1105"/>
        <end position="1132"/>
    </location>
</feature>
<dbReference type="InterPro" id="IPR000477">
    <property type="entry name" value="RT_dom"/>
</dbReference>
<organism evidence="3">
    <name type="scientific">Tanacetum cinerariifolium</name>
    <name type="common">Dalmatian daisy</name>
    <name type="synonym">Chrysanthemum cinerariifolium</name>
    <dbReference type="NCBI Taxonomy" id="118510"/>
    <lineage>
        <taxon>Eukaryota</taxon>
        <taxon>Viridiplantae</taxon>
        <taxon>Streptophyta</taxon>
        <taxon>Embryophyta</taxon>
        <taxon>Tracheophyta</taxon>
        <taxon>Spermatophyta</taxon>
        <taxon>Magnoliopsida</taxon>
        <taxon>eudicotyledons</taxon>
        <taxon>Gunneridae</taxon>
        <taxon>Pentapetalae</taxon>
        <taxon>asterids</taxon>
        <taxon>campanulids</taxon>
        <taxon>Asterales</taxon>
        <taxon>Asteraceae</taxon>
        <taxon>Asteroideae</taxon>
        <taxon>Anthemideae</taxon>
        <taxon>Anthemidinae</taxon>
        <taxon>Tanacetum</taxon>
    </lineage>
</organism>
<feature type="domain" description="Reverse transcriptase" evidence="2">
    <location>
        <begin position="764"/>
        <end position="937"/>
    </location>
</feature>
<evidence type="ECO:0000256" key="1">
    <source>
        <dbReference type="SAM" id="Phobius"/>
    </source>
</evidence>
<dbReference type="Pfam" id="PF00078">
    <property type="entry name" value="RVT_1"/>
    <property type="match status" value="1"/>
</dbReference>
<dbReference type="PANTHER" id="PTHR33116">
    <property type="entry name" value="REVERSE TRANSCRIPTASE ZINC-BINDING DOMAIN-CONTAINING PROTEIN-RELATED-RELATED"/>
    <property type="match status" value="1"/>
</dbReference>
<sequence length="1188" mass="136065">MDSTGALKSSSTGGGLASKVRNIKGNLRMPIRNVTFTKPLNDKVAVGHEVSLDDIPHVTKEKDLIQMKEKLSYASVVYEKPSKKVVKIKEMRNEISVHGAAVTIPIDAVKAVSARFVNTLYGYFIGNRLAFPLVENYTPNTILKKNEIKHVPVWVKMHHVPIVAYSDIGLSLISTQIGKPLMLDCYMSNMCMHSWGRSTYTRVLIEISTDVDLMDSLVIAIPHCDREGHTFATIEIEYEWTPPRCASCKFFDHVSDKCPKLPKEVSNVKITDDGFTEVKKKKAKGKKKHKKQVEGVRLTKPALNLQYRRVDKGETSKQKVISKENVKSVKNAKDESKTWDEDNGRLYGDVDQVVNDSDSEDVDEYITMEKGTRIIVGWNHDDVDVSVIHQDPQVIHTRVWIKADRKEFFCSFVYAHNYYIHSPSSLDITMREFKECVETMEVMDVQRIGLHFTWNQKPKGKYGILRKLDRVLANLEFQDRFMGAHAMFKSYRIFDHSPSVLSIPSLVMVKPKPFKVFNVAILDKRFKDVVREEWSYNVSGFDMFRVVKKLKGLKKPIRKMMYDKGNLYANVIRLRENLDRLQAALDNDPSNVSVREEEAVVVVAFNEAILLEEKFLKQKAKITWLREGDANTAYFHKMVRSHVSHSRIDVVTDINGAVFQNDDVAKAFINHYEALDMVRVVSSQEVKSAMLSMGNDKSPGPDGFTATFFKDTWNIIGSDVTKAIFEFFTNGRLLKELNHTILALIPKLNAPARVNDYRPISCCNKAYDTVDLEFLRAALFRFGFHDRMIAWIMECVSTTSFSISINVSLHGFFKGKRGLRQGDPLSPYLFTLVMEVFILMLHRRVSESSNFTYHRYYLELELINLCFADDLFLFAHGDVYSASIIKEALDEFRDAPGLNPSMPKSKAYFCNVLNHTKLAILYVLPFEEDCLSVKYLGSISSGKAKVAWEVVCLPKKEGGLGIRRLDQFNKALMVSHIWKLLSFKESLWVKWIHVYKLKNRSFWDILYRGGVLQALCVTSFQLVTLLGLALALHRRFVSAFMVVCGVGRMIGCDGSFDTFSVQRVWETIRPRDNEVPWYDLVWFSSCIPRHAVHILNRTITSICSLIVHFLIRFGVVLSIMQLTLAVVAYFVWQERNLRLFKGSKRSIKEVVDCVISFVRLKLLSCRFKKSKDAVLFSRLWELPLSILK</sequence>
<feature type="transmembrane region" description="Helical" evidence="1">
    <location>
        <begin position="1005"/>
        <end position="1032"/>
    </location>
</feature>
<dbReference type="PANTHER" id="PTHR33116:SF84">
    <property type="entry name" value="RNA-DIRECTED DNA POLYMERASE"/>
    <property type="match status" value="1"/>
</dbReference>
<protein>
    <recommendedName>
        <fullName evidence="2">Reverse transcriptase domain-containing protein</fullName>
    </recommendedName>
</protein>
<dbReference type="SUPFAM" id="SSF56672">
    <property type="entry name" value="DNA/RNA polymerases"/>
    <property type="match status" value="1"/>
</dbReference>
<keyword evidence="1" id="KW-0812">Transmembrane</keyword>
<name>A0A6L2LXH1_TANCI</name>
<reference evidence="3" key="1">
    <citation type="journal article" date="2019" name="Sci. Rep.">
        <title>Draft genome of Tanacetum cinerariifolium, the natural source of mosquito coil.</title>
        <authorList>
            <person name="Yamashiro T."/>
            <person name="Shiraishi A."/>
            <person name="Satake H."/>
            <person name="Nakayama K."/>
        </authorList>
    </citation>
    <scope>NUCLEOTIDE SEQUENCE</scope>
</reference>
<dbReference type="AlphaFoldDB" id="A0A6L2LXH1"/>
<dbReference type="InterPro" id="IPR043502">
    <property type="entry name" value="DNA/RNA_pol_sf"/>
</dbReference>
<evidence type="ECO:0000259" key="2">
    <source>
        <dbReference type="Pfam" id="PF00078"/>
    </source>
</evidence>
<gene>
    <name evidence="3" type="ORF">Tci_037615</name>
</gene>